<dbReference type="EMBL" id="UZAJ01017995">
    <property type="protein sequence ID" value="VDO80893.1"/>
    <property type="molecule type" value="Genomic_DNA"/>
</dbReference>
<dbReference type="InterPro" id="IPR050548">
    <property type="entry name" value="PcG_chromatin_remod_factors"/>
</dbReference>
<dbReference type="InterPro" id="IPR004092">
    <property type="entry name" value="Mbt"/>
</dbReference>
<dbReference type="PANTHER" id="PTHR12247">
    <property type="entry name" value="POLYCOMB GROUP PROTEIN"/>
    <property type="match status" value="1"/>
</dbReference>
<dbReference type="PROSITE" id="PS51079">
    <property type="entry name" value="MBT"/>
    <property type="match status" value="1"/>
</dbReference>
<dbReference type="Proteomes" id="UP000267606">
    <property type="component" value="Unassembled WGS sequence"/>
</dbReference>
<dbReference type="SMART" id="SM00561">
    <property type="entry name" value="MBT"/>
    <property type="match status" value="1"/>
</dbReference>
<evidence type="ECO:0000313" key="4">
    <source>
        <dbReference type="Proteomes" id="UP000267606"/>
    </source>
</evidence>
<protein>
    <recommendedName>
        <fullName evidence="5">Tudor domain-containing protein</fullName>
    </recommendedName>
</protein>
<feature type="repeat" description="MBT" evidence="2">
    <location>
        <begin position="11"/>
        <end position="92"/>
    </location>
</feature>
<dbReference type="GO" id="GO:0042393">
    <property type="term" value="F:histone binding"/>
    <property type="evidence" value="ECO:0007669"/>
    <property type="project" value="TreeGrafter"/>
</dbReference>
<keyword evidence="4" id="KW-1185">Reference proteome</keyword>
<keyword evidence="1" id="KW-0677">Repeat</keyword>
<dbReference type="GO" id="GO:0005634">
    <property type="term" value="C:nucleus"/>
    <property type="evidence" value="ECO:0007669"/>
    <property type="project" value="InterPro"/>
</dbReference>
<dbReference type="GO" id="GO:0045892">
    <property type="term" value="P:negative regulation of DNA-templated transcription"/>
    <property type="evidence" value="ECO:0007669"/>
    <property type="project" value="TreeGrafter"/>
</dbReference>
<dbReference type="GO" id="GO:0003682">
    <property type="term" value="F:chromatin binding"/>
    <property type="evidence" value="ECO:0007669"/>
    <property type="project" value="TreeGrafter"/>
</dbReference>
<evidence type="ECO:0008006" key="5">
    <source>
        <dbReference type="Google" id="ProtNLM"/>
    </source>
</evidence>
<dbReference type="PANTHER" id="PTHR12247:SF131">
    <property type="entry name" value="LD05287P"/>
    <property type="match status" value="1"/>
</dbReference>
<gene>
    <name evidence="3" type="ORF">OFLC_LOCUS11984</name>
</gene>
<organism evidence="3 4">
    <name type="scientific">Onchocerca flexuosa</name>
    <dbReference type="NCBI Taxonomy" id="387005"/>
    <lineage>
        <taxon>Eukaryota</taxon>
        <taxon>Metazoa</taxon>
        <taxon>Ecdysozoa</taxon>
        <taxon>Nematoda</taxon>
        <taxon>Chromadorea</taxon>
        <taxon>Rhabditida</taxon>
        <taxon>Spirurina</taxon>
        <taxon>Spiruromorpha</taxon>
        <taxon>Filarioidea</taxon>
        <taxon>Onchocercidae</taxon>
        <taxon>Onchocerca</taxon>
    </lineage>
</organism>
<accession>A0A3P7ZRQ5</accession>
<reference evidence="3 4" key="1">
    <citation type="submission" date="2018-11" db="EMBL/GenBank/DDBJ databases">
        <authorList>
            <consortium name="Pathogen Informatics"/>
        </authorList>
    </citation>
    <scope>NUCLEOTIDE SEQUENCE [LARGE SCALE GENOMIC DNA]</scope>
</reference>
<name>A0A3P7ZRQ5_9BILA</name>
<evidence type="ECO:0000256" key="2">
    <source>
        <dbReference type="PROSITE-ProRule" id="PRU00459"/>
    </source>
</evidence>
<dbReference type="SUPFAM" id="SSF63748">
    <property type="entry name" value="Tudor/PWWP/MBT"/>
    <property type="match status" value="1"/>
</dbReference>
<sequence>MEKKWSSSESFDWNVYLKQCNGIAAPEELFNTFSDDVLSNFKIGSKLEATDMCEPHLICPATIAGHRGRLLRIEYDGWDSSYDQLFDYSLAD</sequence>
<dbReference type="AlphaFoldDB" id="A0A3P7ZRQ5"/>
<dbReference type="Pfam" id="PF02820">
    <property type="entry name" value="MBT"/>
    <property type="match status" value="1"/>
</dbReference>
<evidence type="ECO:0000256" key="1">
    <source>
        <dbReference type="ARBA" id="ARBA00022737"/>
    </source>
</evidence>
<evidence type="ECO:0000313" key="3">
    <source>
        <dbReference type="EMBL" id="VDO80893.1"/>
    </source>
</evidence>
<proteinExistence type="predicted"/>
<dbReference type="Gene3D" id="2.30.30.140">
    <property type="match status" value="1"/>
</dbReference>